<gene>
    <name evidence="1" type="ORF">KQ910_09910</name>
</gene>
<dbReference type="EMBL" id="JAHOPB010000001">
    <property type="protein sequence ID" value="MBU8874079.1"/>
    <property type="molecule type" value="Genomic_DNA"/>
</dbReference>
<dbReference type="RefSeq" id="WP_216958986.1">
    <property type="nucleotide sequence ID" value="NZ_JAHOPB010000001.1"/>
</dbReference>
<proteinExistence type="predicted"/>
<accession>A0ABS6IHL1</accession>
<comment type="caution">
    <text evidence="1">The sequence shown here is derived from an EMBL/GenBank/DDBJ whole genome shotgun (WGS) entry which is preliminary data.</text>
</comment>
<name>A0ABS6IHL1_9HYPH</name>
<sequence length="204" mass="20484">MSAATPPAACLAAIRHKRRVHISSSLLRDTGAAIGGLSVVEFQELVAKGIDKIDATDSVPTVYVAKVAGLLPGMLTTSDVVTLSDTGTAIGTMSVADVAGLAGKCIDRIDATDDVLSLTVAKYLGLGTVALTAADMVTIQTGRTTYTLPSTADNLEFTGNGKFTGTGNASANLMTGGVSADSLSGLAGNDMLIGGGGLPARRGR</sequence>
<dbReference type="Proteomes" id="UP000727907">
    <property type="component" value="Unassembled WGS sequence"/>
</dbReference>
<reference evidence="1 2" key="1">
    <citation type="submission" date="2021-06" db="EMBL/GenBank/DDBJ databases">
        <authorList>
            <person name="Lee D.H."/>
        </authorList>
    </citation>
    <scope>NUCLEOTIDE SEQUENCE [LARGE SCALE GENOMIC DNA]</scope>
    <source>
        <strain evidence="1 2">MMS21-HV4-11</strain>
    </source>
</reference>
<evidence type="ECO:0000313" key="2">
    <source>
        <dbReference type="Proteomes" id="UP000727907"/>
    </source>
</evidence>
<organism evidence="1 2">
    <name type="scientific">Reyranella humidisoli</name>
    <dbReference type="NCBI Taxonomy" id="2849149"/>
    <lineage>
        <taxon>Bacteria</taxon>
        <taxon>Pseudomonadati</taxon>
        <taxon>Pseudomonadota</taxon>
        <taxon>Alphaproteobacteria</taxon>
        <taxon>Hyphomicrobiales</taxon>
        <taxon>Reyranellaceae</taxon>
        <taxon>Reyranella</taxon>
    </lineage>
</organism>
<evidence type="ECO:0000313" key="1">
    <source>
        <dbReference type="EMBL" id="MBU8874079.1"/>
    </source>
</evidence>
<protein>
    <submittedName>
        <fullName evidence="1">Uncharacterized protein</fullName>
    </submittedName>
</protein>
<keyword evidence="2" id="KW-1185">Reference proteome</keyword>